<dbReference type="Gene3D" id="3.40.50.300">
    <property type="entry name" value="P-loop containing nucleotide triphosphate hydrolases"/>
    <property type="match status" value="1"/>
</dbReference>
<reference evidence="2" key="1">
    <citation type="journal article" date="2022" name="Int. J. Syst. Evol. Microbiol.">
        <title>Anaeromyxobacter oryzae sp. nov., Anaeromyxobacter diazotrophicus sp. nov. and Anaeromyxobacter paludicola sp. nov., isolated from paddy soils.</title>
        <authorList>
            <person name="Itoh H."/>
            <person name="Xu Z."/>
            <person name="Mise K."/>
            <person name="Masuda Y."/>
            <person name="Ushijima N."/>
            <person name="Hayakawa C."/>
            <person name="Shiratori Y."/>
            <person name="Senoo K."/>
        </authorList>
    </citation>
    <scope>NUCLEOTIDE SEQUENCE [LARGE SCALE GENOMIC DNA]</scope>
    <source>
        <strain evidence="2">Red232</strain>
    </source>
</reference>
<protein>
    <recommendedName>
        <fullName evidence="3">Terminase</fullName>
    </recommendedName>
</protein>
<evidence type="ECO:0008006" key="3">
    <source>
        <dbReference type="Google" id="ProtNLM"/>
    </source>
</evidence>
<dbReference type="InterPro" id="IPR027417">
    <property type="entry name" value="P-loop_NTPase"/>
</dbReference>
<name>A0ABM7WZH7_9BACT</name>
<organism evidence="1 2">
    <name type="scientific">Anaeromyxobacter oryzae</name>
    <dbReference type="NCBI Taxonomy" id="2918170"/>
    <lineage>
        <taxon>Bacteria</taxon>
        <taxon>Pseudomonadati</taxon>
        <taxon>Myxococcota</taxon>
        <taxon>Myxococcia</taxon>
        <taxon>Myxococcales</taxon>
        <taxon>Cystobacterineae</taxon>
        <taxon>Anaeromyxobacteraceae</taxon>
        <taxon>Anaeromyxobacter</taxon>
    </lineage>
</organism>
<dbReference type="EMBL" id="AP025591">
    <property type="protein sequence ID" value="BDG04942.1"/>
    <property type="molecule type" value="Genomic_DNA"/>
</dbReference>
<gene>
    <name evidence="1" type="ORF">AMOR_39380</name>
</gene>
<evidence type="ECO:0000313" key="1">
    <source>
        <dbReference type="EMBL" id="BDG04942.1"/>
    </source>
</evidence>
<evidence type="ECO:0000313" key="2">
    <source>
        <dbReference type="Proteomes" id="UP001162891"/>
    </source>
</evidence>
<proteinExistence type="predicted"/>
<keyword evidence="2" id="KW-1185">Reference proteome</keyword>
<sequence>MRKPRSDIRSILEDAAAIRGGKCAKRPDVLAGAFPEQRAFIEDKSPLKWALTTRRAAKTFSVGLQMVDDSFDYPNATYLFISLTREAARRQFWKDVLKAIDRQYDIGADFNESSLTMRMPNGAEIVILGADADEQEKDKLLGGKYRVVCVDEAASFTTDLRELVEGTLAPAVVDLQGQIILTSTPGNLYGGFFHEVTHGSDASYLSPPEMREPGWSGFVWTTDKNPYVAKQWGEQCERLKRDNPRITATKSWKQMREGRWVIDDGERVYRFDRSRNAFTDLPTFAGGQWHAAISCDLGYRDATGLLLGAWHDWDRHLYFVRSWKEWGLDISGVVARVYLLADEARRIFGVDVEHYLVDGSNRQAVEEMRRRHNVGFLAADKQGKEFHIEIMNDSFISGDILVQLEGCTDGVLNSGRKADTLGLADEYEHLTWHPKHRTPGQRKEFHPPLENALADCGLYLWRYAYNFLAKAPVPSPPVGTPEWFREEEQRLWDAEIAEIEARREAEANLDVDPMLIH</sequence>
<dbReference type="Proteomes" id="UP001162891">
    <property type="component" value="Chromosome"/>
</dbReference>
<dbReference type="RefSeq" id="WP_248353456.1">
    <property type="nucleotide sequence ID" value="NZ_AP025591.1"/>
</dbReference>
<dbReference type="Gene3D" id="3.30.420.280">
    <property type="match status" value="1"/>
</dbReference>
<accession>A0ABM7WZH7</accession>